<proteinExistence type="predicted"/>
<dbReference type="PANTHER" id="PTHR30069">
    <property type="entry name" value="TONB-DEPENDENT OUTER MEMBRANE RECEPTOR"/>
    <property type="match status" value="1"/>
</dbReference>
<gene>
    <name evidence="10" type="ORF">CLV32_0499</name>
</gene>
<evidence type="ECO:0000256" key="5">
    <source>
        <dbReference type="ARBA" id="ARBA00022729"/>
    </source>
</evidence>
<dbReference type="Pfam" id="PF13620">
    <property type="entry name" value="CarboxypepD_reg"/>
    <property type="match status" value="1"/>
</dbReference>
<evidence type="ECO:0000259" key="9">
    <source>
        <dbReference type="Pfam" id="PF14905"/>
    </source>
</evidence>
<keyword evidence="6" id="KW-0472">Membrane</keyword>
<keyword evidence="4" id="KW-0812">Transmembrane</keyword>
<evidence type="ECO:0000256" key="7">
    <source>
        <dbReference type="ARBA" id="ARBA00023237"/>
    </source>
</evidence>
<keyword evidence="7" id="KW-0998">Cell outer membrane</keyword>
<protein>
    <submittedName>
        <fullName evidence="10">Outer membrane receptor for ferrienterochelin and colicin</fullName>
    </submittedName>
</protein>
<dbReference type="SUPFAM" id="SSF56935">
    <property type="entry name" value="Porins"/>
    <property type="match status" value="1"/>
</dbReference>
<dbReference type="PANTHER" id="PTHR30069:SF29">
    <property type="entry name" value="HEMOGLOBIN AND HEMOGLOBIN-HAPTOGLOBIN-BINDING PROTEIN 1-RELATED"/>
    <property type="match status" value="1"/>
</dbReference>
<dbReference type="InterPro" id="IPR037066">
    <property type="entry name" value="Plug_dom_sf"/>
</dbReference>
<dbReference type="EMBL" id="SNWM01000001">
    <property type="protein sequence ID" value="TDO24210.1"/>
    <property type="molecule type" value="Genomic_DNA"/>
</dbReference>
<keyword evidence="5 8" id="KW-0732">Signal</keyword>
<keyword evidence="11" id="KW-1185">Reference proteome</keyword>
<dbReference type="Proteomes" id="UP000295499">
    <property type="component" value="Unassembled WGS sequence"/>
</dbReference>
<evidence type="ECO:0000256" key="4">
    <source>
        <dbReference type="ARBA" id="ARBA00022692"/>
    </source>
</evidence>
<dbReference type="RefSeq" id="WP_166641861.1">
    <property type="nucleotide sequence ID" value="NZ_SNWM01000001.1"/>
</dbReference>
<keyword evidence="3" id="KW-1134">Transmembrane beta strand</keyword>
<feature type="domain" description="Outer membrane protein beta-barrel" evidence="9">
    <location>
        <begin position="388"/>
        <end position="796"/>
    </location>
</feature>
<keyword evidence="2" id="KW-0813">Transport</keyword>
<dbReference type="Pfam" id="PF14905">
    <property type="entry name" value="OMP_b-brl_3"/>
    <property type="match status" value="1"/>
</dbReference>
<dbReference type="Gene3D" id="2.40.170.20">
    <property type="entry name" value="TonB-dependent receptor, beta-barrel domain"/>
    <property type="match status" value="1"/>
</dbReference>
<evidence type="ECO:0000256" key="8">
    <source>
        <dbReference type="SAM" id="SignalP"/>
    </source>
</evidence>
<dbReference type="GO" id="GO:0015344">
    <property type="term" value="F:siderophore uptake transmembrane transporter activity"/>
    <property type="evidence" value="ECO:0007669"/>
    <property type="project" value="TreeGrafter"/>
</dbReference>
<dbReference type="SUPFAM" id="SSF49464">
    <property type="entry name" value="Carboxypeptidase regulatory domain-like"/>
    <property type="match status" value="1"/>
</dbReference>
<organism evidence="10 11">
    <name type="scientific">Pedobacter duraquae</name>
    <dbReference type="NCBI Taxonomy" id="425511"/>
    <lineage>
        <taxon>Bacteria</taxon>
        <taxon>Pseudomonadati</taxon>
        <taxon>Bacteroidota</taxon>
        <taxon>Sphingobacteriia</taxon>
        <taxon>Sphingobacteriales</taxon>
        <taxon>Sphingobacteriaceae</taxon>
        <taxon>Pedobacter</taxon>
    </lineage>
</organism>
<dbReference type="Gene3D" id="2.170.130.10">
    <property type="entry name" value="TonB-dependent receptor, plug domain"/>
    <property type="match status" value="1"/>
</dbReference>
<evidence type="ECO:0000256" key="2">
    <source>
        <dbReference type="ARBA" id="ARBA00022448"/>
    </source>
</evidence>
<dbReference type="InterPro" id="IPR039426">
    <property type="entry name" value="TonB-dep_rcpt-like"/>
</dbReference>
<evidence type="ECO:0000256" key="3">
    <source>
        <dbReference type="ARBA" id="ARBA00022452"/>
    </source>
</evidence>
<evidence type="ECO:0000256" key="6">
    <source>
        <dbReference type="ARBA" id="ARBA00023136"/>
    </source>
</evidence>
<dbReference type="GO" id="GO:0009279">
    <property type="term" value="C:cell outer membrane"/>
    <property type="evidence" value="ECO:0007669"/>
    <property type="project" value="UniProtKB-SubCell"/>
</dbReference>
<evidence type="ECO:0000313" key="11">
    <source>
        <dbReference type="Proteomes" id="UP000295499"/>
    </source>
</evidence>
<feature type="chain" id="PRO_5020886235" evidence="8">
    <location>
        <begin position="20"/>
        <end position="822"/>
    </location>
</feature>
<feature type="signal peptide" evidence="8">
    <location>
        <begin position="1"/>
        <end position="19"/>
    </location>
</feature>
<reference evidence="10 11" key="1">
    <citation type="submission" date="2019-03" db="EMBL/GenBank/DDBJ databases">
        <title>Genomic Encyclopedia of Archaeal and Bacterial Type Strains, Phase II (KMG-II): from individual species to whole genera.</title>
        <authorList>
            <person name="Goeker M."/>
        </authorList>
    </citation>
    <scope>NUCLEOTIDE SEQUENCE [LARGE SCALE GENOMIC DNA]</scope>
    <source>
        <strain evidence="10 11">DSM 19034</strain>
    </source>
</reference>
<dbReference type="InterPro" id="IPR008969">
    <property type="entry name" value="CarboxyPept-like_regulatory"/>
</dbReference>
<dbReference type="AlphaFoldDB" id="A0A4R6IPJ6"/>
<accession>A0A4R6IPJ6</accession>
<dbReference type="InterPro" id="IPR036942">
    <property type="entry name" value="Beta-barrel_TonB_sf"/>
</dbReference>
<dbReference type="GO" id="GO:0044718">
    <property type="term" value="P:siderophore transmembrane transport"/>
    <property type="evidence" value="ECO:0007669"/>
    <property type="project" value="TreeGrafter"/>
</dbReference>
<sequence length="822" mass="89600">MRFLLLTFLFLSLIQYSYAKNNAGKGKITGNVIDSSTKLPVDFATITVYKLGSKSPVNGTSSDTKGNFAVTGLAAGSYRVTVDFIGYTQKVYEPVVLSTGTATLSLNTVLLISRDEQLQTVTITAKAPIIENKIDKLVYNTANDLTAQNGVALDVLKKVRMVSVDIDGNVELQGSGSIRFLINGKPSSIFGASLADALQSIPASQIKSVEVITSPGARYDANGTGGIINIVLKDNKFEGINGSINLSAGTRLENGSVNLNAKRGNLGLGVFFSGNKQLNTVSKSSSDRLSYNNSRDTVNKFFQDGTNPMHRGSYQTGVNLNWSISPKDELTATLGYNHFSNNGSGITNQSQQYLLASTGGLISDLRSIRNSNSSFSANATDISVAYKKSFNKDGHELELLYNGSFGTNTIDASQTSSYLNENFPTTGLRSSNPGKERQTEIQLNYTLPVSKKFTIETGGKFSIDDLTNGVVTDTLSGNSAYIRNANQTYAFHYKRQIYAAYLSASFTLFQDFLTGKAGLRYERTGNVADFSGADIAGYNTFAPSFTVQHKLDETQSIKLAYTFRIERPDYEDLNPFYNISDPHNISTGNPILKPEVGNNIELGYNKTFEKGANISFSGYYRRNTQDLQAITTFYDVLTINGIDYPAVALTQRVNIGSQTSVGSNIFASVPVTDKLNLRSNIQAGIRTNSNPGNSVTGFAYRVNLNASYQFANSLQAEVFGTYNAKQKNLQSTRPSAFNYSLAVRKQFLNKTASIGLTAANPFNTYLNQRQVSFGQNFNQNTLRMVPVQSFGITFTYKFGKLQFKKDSKEDNAPQLPDIGGGK</sequence>
<dbReference type="InterPro" id="IPR041700">
    <property type="entry name" value="OMP_b-brl_3"/>
</dbReference>
<comment type="subcellular location">
    <subcellularLocation>
        <location evidence="1">Cell outer membrane</location>
        <topology evidence="1">Multi-pass membrane protein</topology>
    </subcellularLocation>
</comment>
<name>A0A4R6IPJ6_9SPHI</name>
<comment type="caution">
    <text evidence="10">The sequence shown here is derived from an EMBL/GenBank/DDBJ whole genome shotgun (WGS) entry which is preliminary data.</text>
</comment>
<keyword evidence="10" id="KW-0675">Receptor</keyword>
<dbReference type="Gene3D" id="2.60.40.1120">
    <property type="entry name" value="Carboxypeptidase-like, regulatory domain"/>
    <property type="match status" value="1"/>
</dbReference>
<evidence type="ECO:0000256" key="1">
    <source>
        <dbReference type="ARBA" id="ARBA00004571"/>
    </source>
</evidence>
<evidence type="ECO:0000313" key="10">
    <source>
        <dbReference type="EMBL" id="TDO24210.1"/>
    </source>
</evidence>